<dbReference type="AlphaFoldDB" id="A0A5E4N601"/>
<dbReference type="Proteomes" id="UP000325440">
    <property type="component" value="Unassembled WGS sequence"/>
</dbReference>
<dbReference type="GO" id="GO:0005739">
    <property type="term" value="C:mitochondrion"/>
    <property type="evidence" value="ECO:0007669"/>
    <property type="project" value="TreeGrafter"/>
</dbReference>
<evidence type="ECO:0000313" key="7">
    <source>
        <dbReference type="EMBL" id="VVC39354.1"/>
    </source>
</evidence>
<feature type="domain" description="Iron-binding zinc finger CDGSH type" evidence="6">
    <location>
        <begin position="52"/>
        <end position="89"/>
    </location>
</feature>
<evidence type="ECO:0000259" key="6">
    <source>
        <dbReference type="SMART" id="SM00704"/>
    </source>
</evidence>
<dbReference type="PANTHER" id="PTHR46491:SF3">
    <property type="entry name" value="CDGSH IRON-SULFUR DOMAIN-CONTAINING PROTEIN 3, MITOCHONDRIAL"/>
    <property type="match status" value="1"/>
</dbReference>
<gene>
    <name evidence="7" type="ORF">CINCED_3A018707</name>
</gene>
<comment type="cofactor">
    <cofactor evidence="5">
        <name>[2Fe-2S] cluster</name>
        <dbReference type="ChEBI" id="CHEBI:190135"/>
    </cofactor>
</comment>
<evidence type="ECO:0000313" key="8">
    <source>
        <dbReference type="Proteomes" id="UP000325440"/>
    </source>
</evidence>
<dbReference type="PANTHER" id="PTHR46491">
    <property type="entry name" value="CDGSH IRON SULFUR DOMAIN PROTEIN HOMOLOG"/>
    <property type="match status" value="1"/>
</dbReference>
<evidence type="ECO:0000256" key="3">
    <source>
        <dbReference type="ARBA" id="ARBA00023004"/>
    </source>
</evidence>
<dbReference type="Gene3D" id="3.40.5.90">
    <property type="entry name" value="CDGSH iron-sulfur domain, mitoNEET-type"/>
    <property type="match status" value="2"/>
</dbReference>
<feature type="domain" description="Iron-binding zinc finger CDGSH type" evidence="6">
    <location>
        <begin position="92"/>
        <end position="129"/>
    </location>
</feature>
<dbReference type="OrthoDB" id="15717at2759"/>
<proteinExistence type="predicted"/>
<keyword evidence="4" id="KW-0411">Iron-sulfur</keyword>
<evidence type="ECO:0000256" key="5">
    <source>
        <dbReference type="ARBA" id="ARBA00034078"/>
    </source>
</evidence>
<evidence type="ECO:0000256" key="2">
    <source>
        <dbReference type="ARBA" id="ARBA00022723"/>
    </source>
</evidence>
<dbReference type="EMBL" id="CABPRJ010001895">
    <property type="protein sequence ID" value="VVC39354.1"/>
    <property type="molecule type" value="Genomic_DNA"/>
</dbReference>
<protein>
    <submittedName>
        <fullName evidence="7">Iron sulphur-containing domain, CDGSH-type</fullName>
    </submittedName>
</protein>
<reference evidence="7 8" key="1">
    <citation type="submission" date="2019-08" db="EMBL/GenBank/DDBJ databases">
        <authorList>
            <person name="Alioto T."/>
            <person name="Alioto T."/>
            <person name="Gomez Garrido J."/>
        </authorList>
    </citation>
    <scope>NUCLEOTIDE SEQUENCE [LARGE SCALE GENOMIC DNA]</scope>
</reference>
<evidence type="ECO:0000256" key="4">
    <source>
        <dbReference type="ARBA" id="ARBA00023014"/>
    </source>
</evidence>
<keyword evidence="3" id="KW-0408">Iron</keyword>
<dbReference type="InterPro" id="IPR042216">
    <property type="entry name" value="MitoNEET_CISD"/>
</dbReference>
<keyword evidence="1" id="KW-0001">2Fe-2S</keyword>
<accession>A0A5E4N601</accession>
<evidence type="ECO:0000256" key="1">
    <source>
        <dbReference type="ARBA" id="ARBA00022714"/>
    </source>
</evidence>
<dbReference type="InterPro" id="IPR052950">
    <property type="entry name" value="CISD"/>
</dbReference>
<sequence length="135" mass="16073">MLFNMNQLVCKIRPFIKCRVYSKKVDEILPKNLLEEFHTASQQKQLGVIYDKRPFKVFLEKGKNYSWCSCGMSRQQPFCDGTHKNQKLRITMKPVKIQVAESKEYWLCNCKQTTHRPFCDGTHRQQHIQDAIKKY</sequence>
<keyword evidence="2" id="KW-0479">Metal-binding</keyword>
<dbReference type="GO" id="GO:0051537">
    <property type="term" value="F:2 iron, 2 sulfur cluster binding"/>
    <property type="evidence" value="ECO:0007669"/>
    <property type="project" value="UniProtKB-KW"/>
</dbReference>
<dbReference type="SMART" id="SM00704">
    <property type="entry name" value="ZnF_CDGSH"/>
    <property type="match status" value="2"/>
</dbReference>
<dbReference type="Pfam" id="PF09360">
    <property type="entry name" value="zf-CDGSH"/>
    <property type="match status" value="2"/>
</dbReference>
<name>A0A5E4N601_9HEMI</name>
<keyword evidence="8" id="KW-1185">Reference proteome</keyword>
<organism evidence="7 8">
    <name type="scientific">Cinara cedri</name>
    <dbReference type="NCBI Taxonomy" id="506608"/>
    <lineage>
        <taxon>Eukaryota</taxon>
        <taxon>Metazoa</taxon>
        <taxon>Ecdysozoa</taxon>
        <taxon>Arthropoda</taxon>
        <taxon>Hexapoda</taxon>
        <taxon>Insecta</taxon>
        <taxon>Pterygota</taxon>
        <taxon>Neoptera</taxon>
        <taxon>Paraneoptera</taxon>
        <taxon>Hemiptera</taxon>
        <taxon>Sternorrhyncha</taxon>
        <taxon>Aphidomorpha</taxon>
        <taxon>Aphidoidea</taxon>
        <taxon>Aphididae</taxon>
        <taxon>Lachninae</taxon>
        <taxon>Cinara</taxon>
    </lineage>
</organism>
<dbReference type="GO" id="GO:0046872">
    <property type="term" value="F:metal ion binding"/>
    <property type="evidence" value="ECO:0007669"/>
    <property type="project" value="UniProtKB-KW"/>
</dbReference>
<dbReference type="InterPro" id="IPR018967">
    <property type="entry name" value="FeS-contain_CDGSH-typ"/>
</dbReference>